<feature type="transmembrane region" description="Helical" evidence="7">
    <location>
        <begin position="44"/>
        <end position="63"/>
    </location>
</feature>
<keyword evidence="4" id="KW-0808">Transferase</keyword>
<dbReference type="PROSITE" id="PS50109">
    <property type="entry name" value="HIS_KIN"/>
    <property type="match status" value="1"/>
</dbReference>
<dbReference type="PROSITE" id="PS50112">
    <property type="entry name" value="PAS"/>
    <property type="match status" value="1"/>
</dbReference>
<evidence type="ECO:0000256" key="7">
    <source>
        <dbReference type="SAM" id="Phobius"/>
    </source>
</evidence>
<proteinExistence type="predicted"/>
<comment type="caution">
    <text evidence="10">The sequence shown here is derived from an EMBL/GenBank/DDBJ whole genome shotgun (WGS) entry which is preliminary data.</text>
</comment>
<dbReference type="AlphaFoldDB" id="A0A4V3URZ2"/>
<comment type="catalytic activity">
    <reaction evidence="1">
        <text>ATP + protein L-histidine = ADP + protein N-phospho-L-histidine.</text>
        <dbReference type="EC" id="2.7.13.3"/>
    </reaction>
</comment>
<gene>
    <name evidence="10" type="ORF">DFR24_4630</name>
</gene>
<feature type="transmembrane region" description="Helical" evidence="7">
    <location>
        <begin position="20"/>
        <end position="38"/>
    </location>
</feature>
<dbReference type="NCBIfam" id="TIGR00229">
    <property type="entry name" value="sensory_box"/>
    <property type="match status" value="1"/>
</dbReference>
<evidence type="ECO:0000259" key="8">
    <source>
        <dbReference type="PROSITE" id="PS50109"/>
    </source>
</evidence>
<dbReference type="InterPro" id="IPR000014">
    <property type="entry name" value="PAS"/>
</dbReference>
<dbReference type="CDD" id="cd00082">
    <property type="entry name" value="HisKA"/>
    <property type="match status" value="1"/>
</dbReference>
<dbReference type="SUPFAM" id="SSF55781">
    <property type="entry name" value="GAF domain-like"/>
    <property type="match status" value="1"/>
</dbReference>
<dbReference type="GO" id="GO:0000155">
    <property type="term" value="F:phosphorelay sensor kinase activity"/>
    <property type="evidence" value="ECO:0007669"/>
    <property type="project" value="InterPro"/>
</dbReference>
<evidence type="ECO:0000256" key="1">
    <source>
        <dbReference type="ARBA" id="ARBA00000085"/>
    </source>
</evidence>
<feature type="domain" description="PAS" evidence="9">
    <location>
        <begin position="121"/>
        <end position="197"/>
    </location>
</feature>
<dbReference type="PANTHER" id="PTHR43304:SF1">
    <property type="entry name" value="PAC DOMAIN-CONTAINING PROTEIN"/>
    <property type="match status" value="1"/>
</dbReference>
<accession>A0A4V3URZ2</accession>
<dbReference type="PRINTS" id="PR00344">
    <property type="entry name" value="BCTRLSENSOR"/>
</dbReference>
<evidence type="ECO:0000313" key="11">
    <source>
        <dbReference type="Proteomes" id="UP000295341"/>
    </source>
</evidence>
<name>A0A4V3URZ2_9GAMM</name>
<sequence length="700" mass="77574">MRPQGQQEKAGPVSLKYSFAFAVLMATAVFGLGQLGLLSDMPSALPYVLAALVLVASAGAWFVDLLDRRLNAMQEAVQKLAGGEDSLRIGHATRGAPEGISRPFTEMASAVNQRLSELQNVIAQQRAIAEHGPDAMWVFHVEAFQITDANENFSKLTGHPRTRLIGMSPMDIAPPEQQGMSTEAYCRSLIQRAVGGEKLEVPFMVRRTDGTDVPCELRAIHLPAPGRTLICGLLLDISERHRTLSELDRRMRFESLVTRLSTGFISVPVEEADESITDALGEVGRFAEVDRAYIFEFSPSREKVSCTHEWCGRGIAEQRDRLQDLSSSTYAWCLSRIQRGEVVSIDRVSALPADAAAEQVEWESESIKSILLVPMHSGSEVRGYVGFDAVEHETAWPTQLTTLLKLFGEMVSNLLERKRSQLSVQENNEHLGRANAELARSNQELQQFAYIASHDLQEPLRAIGGFSGLLARRYRDKLDAEAQEYLDFLTAAATRMQRMIVDLLDYSRLGHEPKPFQPVNLRDALEASLSLLQTAVQELGAEFLIGDLPTIQGDSQQLTQLFQNLVGNALKFHGEAPPNIMISGRRSGNEWLITVRDNGIGIDPEKAADVFQIFRRLHSQEQYPGTGIGLAVCKRIVERHRGRIWAKPNDDGRGTSFCFAFPVIGESIDAGEAPRWPEEPAAETTEDSVPRLLAEFDTRS</sequence>
<keyword evidence="7" id="KW-1133">Transmembrane helix</keyword>
<dbReference type="PANTHER" id="PTHR43304">
    <property type="entry name" value="PHYTOCHROME-LIKE PROTEIN CPH1"/>
    <property type="match status" value="1"/>
</dbReference>
<keyword evidence="3" id="KW-0597">Phosphoprotein</keyword>
<feature type="region of interest" description="Disordered" evidence="6">
    <location>
        <begin position="671"/>
        <end position="691"/>
    </location>
</feature>
<dbReference type="SMART" id="SM00065">
    <property type="entry name" value="GAF"/>
    <property type="match status" value="1"/>
</dbReference>
<evidence type="ECO:0000256" key="2">
    <source>
        <dbReference type="ARBA" id="ARBA00012438"/>
    </source>
</evidence>
<dbReference type="Pfam" id="PF13426">
    <property type="entry name" value="PAS_9"/>
    <property type="match status" value="1"/>
</dbReference>
<dbReference type="GO" id="GO:0005886">
    <property type="term" value="C:plasma membrane"/>
    <property type="evidence" value="ECO:0007669"/>
    <property type="project" value="UniProtKB-ARBA"/>
</dbReference>
<dbReference type="SMART" id="SM00388">
    <property type="entry name" value="HisKA"/>
    <property type="match status" value="1"/>
</dbReference>
<evidence type="ECO:0000256" key="6">
    <source>
        <dbReference type="SAM" id="MobiDB-lite"/>
    </source>
</evidence>
<feature type="domain" description="Histidine kinase" evidence="8">
    <location>
        <begin position="451"/>
        <end position="665"/>
    </location>
</feature>
<keyword evidence="11" id="KW-1185">Reference proteome</keyword>
<dbReference type="Gene3D" id="3.30.450.40">
    <property type="match status" value="1"/>
</dbReference>
<dbReference type="InterPro" id="IPR004358">
    <property type="entry name" value="Sig_transdc_His_kin-like_C"/>
</dbReference>
<dbReference type="EC" id="2.7.13.3" evidence="2"/>
<evidence type="ECO:0000313" key="10">
    <source>
        <dbReference type="EMBL" id="TDU24363.1"/>
    </source>
</evidence>
<dbReference type="InterPro" id="IPR029016">
    <property type="entry name" value="GAF-like_dom_sf"/>
</dbReference>
<keyword evidence="7" id="KW-0472">Membrane</keyword>
<dbReference type="Pfam" id="PF02518">
    <property type="entry name" value="HATPase_c"/>
    <property type="match status" value="1"/>
</dbReference>
<dbReference type="InterPro" id="IPR035965">
    <property type="entry name" value="PAS-like_dom_sf"/>
</dbReference>
<dbReference type="Gene3D" id="1.10.287.130">
    <property type="match status" value="1"/>
</dbReference>
<dbReference type="CDD" id="cd00130">
    <property type="entry name" value="PAS"/>
    <property type="match status" value="1"/>
</dbReference>
<dbReference type="InterPro" id="IPR005467">
    <property type="entry name" value="His_kinase_dom"/>
</dbReference>
<dbReference type="Pfam" id="PF00512">
    <property type="entry name" value="HisKA"/>
    <property type="match status" value="1"/>
</dbReference>
<dbReference type="Proteomes" id="UP000295341">
    <property type="component" value="Unassembled WGS sequence"/>
</dbReference>
<reference evidence="10 11" key="1">
    <citation type="submission" date="2019-03" db="EMBL/GenBank/DDBJ databases">
        <title>Genomic Encyclopedia of Type Strains, Phase IV (KMG-IV): sequencing the most valuable type-strain genomes for metagenomic binning, comparative biology and taxonomic classification.</title>
        <authorList>
            <person name="Goeker M."/>
        </authorList>
    </citation>
    <scope>NUCLEOTIDE SEQUENCE [LARGE SCALE GENOMIC DNA]</scope>
    <source>
        <strain evidence="10 11">DSM 26377</strain>
    </source>
</reference>
<evidence type="ECO:0000256" key="4">
    <source>
        <dbReference type="ARBA" id="ARBA00022679"/>
    </source>
</evidence>
<dbReference type="SUPFAM" id="SSF55874">
    <property type="entry name" value="ATPase domain of HSP90 chaperone/DNA topoisomerase II/histidine kinase"/>
    <property type="match status" value="1"/>
</dbReference>
<dbReference type="InterPro" id="IPR052162">
    <property type="entry name" value="Sensor_kinase/Photoreceptor"/>
</dbReference>
<keyword evidence="7" id="KW-0812">Transmembrane</keyword>
<dbReference type="EMBL" id="SOBT01000012">
    <property type="protein sequence ID" value="TDU24363.1"/>
    <property type="molecule type" value="Genomic_DNA"/>
</dbReference>
<evidence type="ECO:0000256" key="3">
    <source>
        <dbReference type="ARBA" id="ARBA00022553"/>
    </source>
</evidence>
<dbReference type="InterPro" id="IPR036890">
    <property type="entry name" value="HATPase_C_sf"/>
</dbReference>
<dbReference type="InterPro" id="IPR036097">
    <property type="entry name" value="HisK_dim/P_sf"/>
</dbReference>
<dbReference type="SMART" id="SM00387">
    <property type="entry name" value="HATPase_c"/>
    <property type="match status" value="1"/>
</dbReference>
<dbReference type="FunFam" id="3.30.565.10:FF:000006">
    <property type="entry name" value="Sensor histidine kinase WalK"/>
    <property type="match status" value="1"/>
</dbReference>
<dbReference type="Gene3D" id="3.30.565.10">
    <property type="entry name" value="Histidine kinase-like ATPase, C-terminal domain"/>
    <property type="match status" value="1"/>
</dbReference>
<dbReference type="Gene3D" id="3.30.450.20">
    <property type="entry name" value="PAS domain"/>
    <property type="match status" value="1"/>
</dbReference>
<keyword evidence="5" id="KW-0418">Kinase</keyword>
<dbReference type="InterPro" id="IPR003018">
    <property type="entry name" value="GAF"/>
</dbReference>
<evidence type="ECO:0000256" key="5">
    <source>
        <dbReference type="ARBA" id="ARBA00022777"/>
    </source>
</evidence>
<dbReference type="SUPFAM" id="SSF47384">
    <property type="entry name" value="Homodimeric domain of signal transducing histidine kinase"/>
    <property type="match status" value="1"/>
</dbReference>
<dbReference type="SUPFAM" id="SSF55785">
    <property type="entry name" value="PYP-like sensor domain (PAS domain)"/>
    <property type="match status" value="1"/>
</dbReference>
<dbReference type="InterPro" id="IPR003661">
    <property type="entry name" value="HisK_dim/P_dom"/>
</dbReference>
<protein>
    <recommendedName>
        <fullName evidence="2">histidine kinase</fullName>
        <ecNumber evidence="2">2.7.13.3</ecNumber>
    </recommendedName>
</protein>
<organism evidence="10 11">
    <name type="scientific">Panacagrimonas perspica</name>
    <dbReference type="NCBI Taxonomy" id="381431"/>
    <lineage>
        <taxon>Bacteria</taxon>
        <taxon>Pseudomonadati</taxon>
        <taxon>Pseudomonadota</taxon>
        <taxon>Gammaproteobacteria</taxon>
        <taxon>Nevskiales</taxon>
        <taxon>Nevskiaceae</taxon>
        <taxon>Panacagrimonas</taxon>
    </lineage>
</organism>
<dbReference type="InterPro" id="IPR003594">
    <property type="entry name" value="HATPase_dom"/>
</dbReference>
<evidence type="ECO:0000259" key="9">
    <source>
        <dbReference type="PROSITE" id="PS50112"/>
    </source>
</evidence>
<dbReference type="SMART" id="SM00091">
    <property type="entry name" value="PAS"/>
    <property type="match status" value="1"/>
</dbReference>